<proteinExistence type="predicted"/>
<dbReference type="Proteomes" id="UP000004926">
    <property type="component" value="Chromosome"/>
</dbReference>
<keyword evidence="2" id="KW-1185">Reference proteome</keyword>
<evidence type="ECO:0000313" key="2">
    <source>
        <dbReference type="Proteomes" id="UP000004926"/>
    </source>
</evidence>
<accession>H5X1V0</accession>
<reference evidence="1 2" key="1">
    <citation type="journal article" date="2012" name="Stand. Genomic Sci.">
        <title>Genome sequence of the ocean sediment bacterium Saccharomonospora marina type strain (XMU15(T)).</title>
        <authorList>
            <person name="Klenk H.P."/>
            <person name="Lu M."/>
            <person name="Lucas S."/>
            <person name="Lapidus A."/>
            <person name="Copeland A."/>
            <person name="Pitluck S."/>
            <person name="Goodwin L.A."/>
            <person name="Han C."/>
            <person name="Tapia R."/>
            <person name="Brambilla E.M."/>
            <person name="Potter G."/>
            <person name="Land M."/>
            <person name="Ivanova N."/>
            <person name="Rohde M."/>
            <person name="Goker M."/>
            <person name="Detter J.C."/>
            <person name="Li W.J."/>
            <person name="Kyrpides N.C."/>
            <person name="Woyke T."/>
        </authorList>
    </citation>
    <scope>NUCLEOTIDE SEQUENCE [LARGE SCALE GENOMIC DNA]</scope>
    <source>
        <strain evidence="1 2">XMU15</strain>
    </source>
</reference>
<gene>
    <name evidence="1" type="ORF">SacmaDRAFT_3810</name>
</gene>
<dbReference type="AlphaFoldDB" id="H5X1V0"/>
<dbReference type="HOGENOM" id="CLU_2481453_0_0_11"/>
<sequence>MKLRNVEDMMERLGRSGVTVIVKVDHERASDGDEPWTVVLSGPGVGDQGFIRAEGVSLVGCLDQVFQRLRARGDQWSWLADIDVNRN</sequence>
<dbReference type="STRING" id="882083.SacmaDRAFT_3810"/>
<name>H5X1V0_9PSEU</name>
<organism evidence="1 2">
    <name type="scientific">Saccharomonospora marina XMU15</name>
    <dbReference type="NCBI Taxonomy" id="882083"/>
    <lineage>
        <taxon>Bacteria</taxon>
        <taxon>Bacillati</taxon>
        <taxon>Actinomycetota</taxon>
        <taxon>Actinomycetes</taxon>
        <taxon>Pseudonocardiales</taxon>
        <taxon>Pseudonocardiaceae</taxon>
        <taxon>Saccharomonospora</taxon>
    </lineage>
</organism>
<evidence type="ECO:0000313" key="1">
    <source>
        <dbReference type="EMBL" id="EHR52019.1"/>
    </source>
</evidence>
<protein>
    <submittedName>
        <fullName evidence="1">Uncharacterized protein</fullName>
    </submittedName>
</protein>
<dbReference type="EMBL" id="CM001439">
    <property type="protein sequence ID" value="EHR52019.1"/>
    <property type="molecule type" value="Genomic_DNA"/>
</dbReference>